<name>A0A644U0U6_9ZZZZ</name>
<proteinExistence type="inferred from homology"/>
<dbReference type="InterPro" id="IPR036956">
    <property type="entry name" value="Impact_N_sf"/>
</dbReference>
<dbReference type="Pfam" id="PF01205">
    <property type="entry name" value="Impact_N"/>
    <property type="match status" value="1"/>
</dbReference>
<gene>
    <name evidence="3" type="primary">yigZ_5</name>
    <name evidence="3" type="ORF">SDC9_18636</name>
</gene>
<accession>A0A644U0U6</accession>
<sequence>MFDDTYLTIEDRAGGVYKEKGSKFISLAFPVTTQEEIKEIVKDIKKEYFDARHHCYAYILGHDKSVFRMNDDGEPSSTAGKPIYGQLLSKDLTNILVVVVRYFGGTKLGVSGLIQAYKQATIDVLNNSKIIEKTVDEVYSVSFDYSLMNDVMKVMKEYDLHQQNHKFENDCYLEFRIRKRDSKVVVDNLKFIDNVLVEFITTI</sequence>
<comment type="similarity">
    <text evidence="1">Belongs to the IMPACT family.</text>
</comment>
<comment type="caution">
    <text evidence="3">The sequence shown here is derived from an EMBL/GenBank/DDBJ whole genome shotgun (WGS) entry which is preliminary data.</text>
</comment>
<evidence type="ECO:0000259" key="2">
    <source>
        <dbReference type="Pfam" id="PF01205"/>
    </source>
</evidence>
<evidence type="ECO:0000256" key="1">
    <source>
        <dbReference type="ARBA" id="ARBA00007665"/>
    </source>
</evidence>
<dbReference type="Gene3D" id="3.30.230.30">
    <property type="entry name" value="Impact, N-terminal domain"/>
    <property type="match status" value="1"/>
</dbReference>
<dbReference type="PANTHER" id="PTHR16301:SF20">
    <property type="entry name" value="IMPACT FAMILY MEMBER YIGZ"/>
    <property type="match status" value="1"/>
</dbReference>
<dbReference type="InterPro" id="IPR001498">
    <property type="entry name" value="Impact_N"/>
</dbReference>
<reference evidence="3" key="1">
    <citation type="submission" date="2019-08" db="EMBL/GenBank/DDBJ databases">
        <authorList>
            <person name="Kucharzyk K."/>
            <person name="Murdoch R.W."/>
            <person name="Higgins S."/>
            <person name="Loffler F."/>
        </authorList>
    </citation>
    <scope>NUCLEOTIDE SEQUENCE</scope>
</reference>
<dbReference type="SUPFAM" id="SSF54211">
    <property type="entry name" value="Ribosomal protein S5 domain 2-like"/>
    <property type="match status" value="1"/>
</dbReference>
<evidence type="ECO:0000313" key="3">
    <source>
        <dbReference type="EMBL" id="MPL72843.1"/>
    </source>
</evidence>
<dbReference type="GO" id="GO:0005737">
    <property type="term" value="C:cytoplasm"/>
    <property type="evidence" value="ECO:0007669"/>
    <property type="project" value="TreeGrafter"/>
</dbReference>
<dbReference type="InterPro" id="IPR020568">
    <property type="entry name" value="Ribosomal_Su5_D2-typ_SF"/>
</dbReference>
<dbReference type="AlphaFoldDB" id="A0A644U0U6"/>
<dbReference type="EMBL" id="VSSQ01000068">
    <property type="protein sequence ID" value="MPL72843.1"/>
    <property type="molecule type" value="Genomic_DNA"/>
</dbReference>
<dbReference type="InterPro" id="IPR023582">
    <property type="entry name" value="Impact"/>
</dbReference>
<feature type="domain" description="Impact N-terminal" evidence="2">
    <location>
        <begin position="20"/>
        <end position="124"/>
    </location>
</feature>
<protein>
    <submittedName>
        <fullName evidence="3">IMPACT family member YigZ</fullName>
    </submittedName>
</protein>
<dbReference type="PANTHER" id="PTHR16301">
    <property type="entry name" value="IMPACT-RELATED"/>
    <property type="match status" value="1"/>
</dbReference>
<organism evidence="3">
    <name type="scientific">bioreactor metagenome</name>
    <dbReference type="NCBI Taxonomy" id="1076179"/>
    <lineage>
        <taxon>unclassified sequences</taxon>
        <taxon>metagenomes</taxon>
        <taxon>ecological metagenomes</taxon>
    </lineage>
</organism>
<dbReference type="GO" id="GO:0006446">
    <property type="term" value="P:regulation of translational initiation"/>
    <property type="evidence" value="ECO:0007669"/>
    <property type="project" value="TreeGrafter"/>
</dbReference>